<comment type="caution">
    <text evidence="2">The sequence shown here is derived from an EMBL/GenBank/DDBJ whole genome shotgun (WGS) entry which is preliminary data.</text>
</comment>
<protein>
    <recommendedName>
        <fullName evidence="1">Peptidase C1A papain C-terminal domain-containing protein</fullName>
    </recommendedName>
</protein>
<dbReference type="GO" id="GO:0008234">
    <property type="term" value="F:cysteine-type peptidase activity"/>
    <property type="evidence" value="ECO:0007669"/>
    <property type="project" value="InterPro"/>
</dbReference>
<dbReference type="Gene3D" id="3.90.70.10">
    <property type="entry name" value="Cysteine proteinases"/>
    <property type="match status" value="1"/>
</dbReference>
<dbReference type="EMBL" id="JOJR01000860">
    <property type="protein sequence ID" value="RCN33845.1"/>
    <property type="molecule type" value="Genomic_DNA"/>
</dbReference>
<proteinExistence type="predicted"/>
<dbReference type="Proteomes" id="UP000252519">
    <property type="component" value="Unassembled WGS sequence"/>
</dbReference>
<reference evidence="2 3" key="1">
    <citation type="submission" date="2014-10" db="EMBL/GenBank/DDBJ databases">
        <title>Draft genome of the hookworm Ancylostoma caninum.</title>
        <authorList>
            <person name="Mitreva M."/>
        </authorList>
    </citation>
    <scope>NUCLEOTIDE SEQUENCE [LARGE SCALE GENOMIC DNA]</scope>
    <source>
        <strain evidence="2 3">Baltimore</strain>
    </source>
</reference>
<keyword evidence="3" id="KW-1185">Reference proteome</keyword>
<dbReference type="SUPFAM" id="SSF54001">
    <property type="entry name" value="Cysteine proteinases"/>
    <property type="match status" value="1"/>
</dbReference>
<organism evidence="2 3">
    <name type="scientific">Ancylostoma caninum</name>
    <name type="common">Dog hookworm</name>
    <dbReference type="NCBI Taxonomy" id="29170"/>
    <lineage>
        <taxon>Eukaryota</taxon>
        <taxon>Metazoa</taxon>
        <taxon>Ecdysozoa</taxon>
        <taxon>Nematoda</taxon>
        <taxon>Chromadorea</taxon>
        <taxon>Rhabditida</taxon>
        <taxon>Rhabditina</taxon>
        <taxon>Rhabditomorpha</taxon>
        <taxon>Strongyloidea</taxon>
        <taxon>Ancylostomatidae</taxon>
        <taxon>Ancylostomatinae</taxon>
        <taxon>Ancylostoma</taxon>
    </lineage>
</organism>
<evidence type="ECO:0000313" key="3">
    <source>
        <dbReference type="Proteomes" id="UP000252519"/>
    </source>
</evidence>
<dbReference type="AlphaFoldDB" id="A0A368FSQ6"/>
<name>A0A368FSQ6_ANCCA</name>
<dbReference type="GO" id="GO:0006508">
    <property type="term" value="P:proteolysis"/>
    <property type="evidence" value="ECO:0007669"/>
    <property type="project" value="InterPro"/>
</dbReference>
<evidence type="ECO:0000259" key="1">
    <source>
        <dbReference type="Pfam" id="PF00112"/>
    </source>
</evidence>
<dbReference type="STRING" id="29170.A0A368FSQ6"/>
<dbReference type="Pfam" id="PF00112">
    <property type="entry name" value="Peptidase_C1"/>
    <property type="match status" value="1"/>
</dbReference>
<dbReference type="InterPro" id="IPR038765">
    <property type="entry name" value="Papain-like_cys_pep_sf"/>
</dbReference>
<accession>A0A368FSQ6</accession>
<dbReference type="InterPro" id="IPR000668">
    <property type="entry name" value="Peptidase_C1A_C"/>
</dbReference>
<gene>
    <name evidence="2" type="ORF">ANCCAN_20317</name>
</gene>
<evidence type="ECO:0000313" key="2">
    <source>
        <dbReference type="EMBL" id="RCN33845.1"/>
    </source>
</evidence>
<sequence length="151" mass="17496">MLGSSGSRGHVGPVMCAIKRHDKGAHFRLGSTRVLSRMFTWVRQKFEETYTSLVEISIITFNSLALRCAGGYTNKAYQYMQTEGICTGGRYKEKDACMPYPFHPCGKHKDQPYYGECPFLHGWPSPVCRQKCNRKYKKCYKDDKYFGEYRM</sequence>
<feature type="domain" description="Peptidase C1A papain C-terminal" evidence="1">
    <location>
        <begin position="49"/>
        <end position="143"/>
    </location>
</feature>